<dbReference type="InterPro" id="IPR039226">
    <property type="entry name" value="Ski3/TTC37"/>
</dbReference>
<dbReference type="GO" id="GO:0055087">
    <property type="term" value="C:Ski complex"/>
    <property type="evidence" value="ECO:0007669"/>
    <property type="project" value="InterPro"/>
</dbReference>
<organism evidence="4 5">
    <name type="scientific">Bemisia tabaci</name>
    <name type="common">Sweetpotato whitefly</name>
    <name type="synonym">Aleurodes tabaci</name>
    <dbReference type="NCBI Taxonomy" id="7038"/>
    <lineage>
        <taxon>Eukaryota</taxon>
        <taxon>Metazoa</taxon>
        <taxon>Ecdysozoa</taxon>
        <taxon>Arthropoda</taxon>
        <taxon>Hexapoda</taxon>
        <taxon>Insecta</taxon>
        <taxon>Pterygota</taxon>
        <taxon>Neoptera</taxon>
        <taxon>Paraneoptera</taxon>
        <taxon>Hemiptera</taxon>
        <taxon>Sternorrhyncha</taxon>
        <taxon>Aleyrodoidea</taxon>
        <taxon>Aleyrodidae</taxon>
        <taxon>Aleyrodinae</taxon>
        <taxon>Bemisia</taxon>
    </lineage>
</organism>
<feature type="repeat" description="TPR" evidence="3">
    <location>
        <begin position="555"/>
        <end position="588"/>
    </location>
</feature>
<name>A0A9P0APX3_BEMTA</name>
<dbReference type="InterPro" id="IPR011990">
    <property type="entry name" value="TPR-like_helical_dom_sf"/>
</dbReference>
<dbReference type="InterPro" id="IPR019734">
    <property type="entry name" value="TPR_rpt"/>
</dbReference>
<dbReference type="Proteomes" id="UP001152759">
    <property type="component" value="Chromosome 9"/>
</dbReference>
<evidence type="ECO:0000313" key="4">
    <source>
        <dbReference type="EMBL" id="CAH0395338.1"/>
    </source>
</evidence>
<keyword evidence="2 3" id="KW-0802">TPR repeat</keyword>
<keyword evidence="5" id="KW-1185">Reference proteome</keyword>
<dbReference type="Pfam" id="PF14559">
    <property type="entry name" value="TPR_19"/>
    <property type="match status" value="1"/>
</dbReference>
<evidence type="ECO:0008006" key="6">
    <source>
        <dbReference type="Google" id="ProtNLM"/>
    </source>
</evidence>
<feature type="repeat" description="TPR" evidence="3">
    <location>
        <begin position="863"/>
        <end position="896"/>
    </location>
</feature>
<dbReference type="GO" id="GO:0006401">
    <property type="term" value="P:RNA catabolic process"/>
    <property type="evidence" value="ECO:0007669"/>
    <property type="project" value="InterPro"/>
</dbReference>
<keyword evidence="1" id="KW-0677">Repeat</keyword>
<dbReference type="PANTHER" id="PTHR15704:SF7">
    <property type="entry name" value="SUPERKILLER COMPLEX PROTEIN 3"/>
    <property type="match status" value="1"/>
</dbReference>
<dbReference type="EMBL" id="OU963870">
    <property type="protein sequence ID" value="CAH0395338.1"/>
    <property type="molecule type" value="Genomic_DNA"/>
</dbReference>
<feature type="repeat" description="TPR" evidence="3">
    <location>
        <begin position="589"/>
        <end position="622"/>
    </location>
</feature>
<dbReference type="SMART" id="SM00028">
    <property type="entry name" value="TPR"/>
    <property type="match status" value="10"/>
</dbReference>
<protein>
    <recommendedName>
        <fullName evidence="6">Tetratricopeptide repeat protein 37</fullName>
    </recommendedName>
</protein>
<dbReference type="PROSITE" id="PS50005">
    <property type="entry name" value="TPR"/>
    <property type="match status" value="4"/>
</dbReference>
<sequence length="1314" mass="148370">MEEDVIDQKLQAVDAALVEGDLKAALKICKEILQADQANYKALVKIGLVLLKRDLTDQALKAFRKATLVAPQNFEAWYHLLGYYLTDTSSDQTNQLIPIYVGLLQAEADVFAWQDHVNKFLDLCDRKGDLSAAVPLLASIARNGVGLKLEFCLKALQRICAAKWPEDQLIYLKDVYQILVSRKDATHFRIQYLKILYKLKHFCEFFMEAEDMATKLPSEIFPLKQICKGFYKLSLLNEVIPDNIKLKINEYADKLVTIDPKQEHDALITKGVDLFSKAEFSDARFSLNKAVKTGKPESWWGWLHLARAHLALFCYKGGLYCSLAALSYLEKSRTSVETKTRVKLIIEKAIVESACNCDAEEDVLEGKNVCLKRLIETPFDPFLLENYCLANLTLNQLDIFSEYYKRLEVTGEASPALMRYLDGAHLKKQGRLEEAAKTLKLVESLSPPESLLSKTLILLGDISSQLKDFGDTHQCFLKAAKLCPHWYLPYYSLGCYYMSVLKDYDKARRCFQKSYEFNPFFTEAGKGLSDAYNKLNMPQKNIEVLLKVASNSGEKWAWVRLGRLYSITNQYQQASDCYLKVLKANEQDSQCWELLAVSYSARGMFHAAIKSFERASEINPNLLYSKYRAATIKLLIGRFDEALEEFRVLVHEDPSSVPYLKGLAETCVKLAQVLFKKHILTTCKDRCQEAIDNLCRAHEAAGKKLCCLWKLLGDVSCLVAKLPSSLNEIIVPTYLSKSEITESLDCKPVRINRSEVLDLASRCYWEALRICENEPSLNAAASPLLYDLTYSYNLSATLTTDPTRKLQLREQAFEVAVKCISLDDQNIDYWNILGAIAMSEELKLYDLAQHAFITITEINGSSAVGWSNLGVLYLMHGNYALAHKMFQSAQDSDPNHVSSWIGMSMIAENVQVYDAMDLFRHAAAMEYHPESSLGFADFVCQYIAPSNSKSNVDLMNSVPVAIDCLSHYIMHNESDFKALNLLGILLGKSNLIKSSLQVLKRALYLCRDTKDASNTVKRNLCHTLMEAGSFSEAIAVFSSISDKDPNVKLGFAHAYAKDKQFDKAYSLYRSVYGVLKKEDNLRGHLLLAMASAAYQSENVEDAEAILYECLNHPSFSAKALIALGALFLLEDENLNAVYLVLRDLEPFKFYPEHCSQIAFLNAVSKVIQGNVHLAKSKISSLIIRWPNHIKFWLDLTGILLYCNFPPVHQVSGSALNACIAMYNKKVPADMQESLTFTSLSFLAMKDFEKALFAAQKIVLRYPTSASGWILTLAALFLRDKSLDSVSPLVEYISNLDCPEQQRDWVLRLKQYVVK</sequence>
<dbReference type="SUPFAM" id="SSF81901">
    <property type="entry name" value="HCP-like"/>
    <property type="match status" value="1"/>
</dbReference>
<evidence type="ECO:0000256" key="3">
    <source>
        <dbReference type="PROSITE-ProRule" id="PRU00339"/>
    </source>
</evidence>
<dbReference type="Pfam" id="PF13181">
    <property type="entry name" value="TPR_8"/>
    <property type="match status" value="3"/>
</dbReference>
<dbReference type="SUPFAM" id="SSF48452">
    <property type="entry name" value="TPR-like"/>
    <property type="match status" value="3"/>
</dbReference>
<feature type="repeat" description="TPR" evidence="3">
    <location>
        <begin position="40"/>
        <end position="73"/>
    </location>
</feature>
<evidence type="ECO:0000313" key="5">
    <source>
        <dbReference type="Proteomes" id="UP001152759"/>
    </source>
</evidence>
<accession>A0A9P0APX3</accession>
<evidence type="ECO:0000256" key="1">
    <source>
        <dbReference type="ARBA" id="ARBA00022737"/>
    </source>
</evidence>
<gene>
    <name evidence="4" type="ORF">BEMITA_LOCUS13532</name>
</gene>
<reference evidence="4" key="1">
    <citation type="submission" date="2021-12" db="EMBL/GenBank/DDBJ databases">
        <authorList>
            <person name="King R."/>
        </authorList>
    </citation>
    <scope>NUCLEOTIDE SEQUENCE</scope>
</reference>
<dbReference type="PANTHER" id="PTHR15704">
    <property type="entry name" value="SUPERKILLER 3 PROTEIN-RELATED"/>
    <property type="match status" value="1"/>
</dbReference>
<dbReference type="Gene3D" id="1.25.40.10">
    <property type="entry name" value="Tetratricopeptide repeat domain"/>
    <property type="match status" value="5"/>
</dbReference>
<dbReference type="KEGG" id="btab:109033124"/>
<evidence type="ECO:0000256" key="2">
    <source>
        <dbReference type="ARBA" id="ARBA00022803"/>
    </source>
</evidence>
<proteinExistence type="predicted"/>